<dbReference type="Proteomes" id="UP000001312">
    <property type="component" value="Unassembled WGS sequence"/>
</dbReference>
<organism evidence="1 2">
    <name type="scientific">Sclerotinia sclerotiorum (strain ATCC 18683 / 1980 / Ss-1)</name>
    <name type="common">White mold</name>
    <name type="synonym">Whetzelinia sclerotiorum</name>
    <dbReference type="NCBI Taxonomy" id="665079"/>
    <lineage>
        <taxon>Eukaryota</taxon>
        <taxon>Fungi</taxon>
        <taxon>Dikarya</taxon>
        <taxon>Ascomycota</taxon>
        <taxon>Pezizomycotina</taxon>
        <taxon>Leotiomycetes</taxon>
        <taxon>Helotiales</taxon>
        <taxon>Sclerotiniaceae</taxon>
        <taxon>Sclerotinia</taxon>
    </lineage>
</organism>
<protein>
    <submittedName>
        <fullName evidence="1">Uncharacterized protein</fullName>
    </submittedName>
</protein>
<dbReference type="RefSeq" id="XP_001597218.1">
    <property type="nucleotide sequence ID" value="XM_001597168.1"/>
</dbReference>
<evidence type="ECO:0000313" key="1">
    <source>
        <dbReference type="EMBL" id="EDN96486.1"/>
    </source>
</evidence>
<keyword evidence="2" id="KW-1185">Reference proteome</keyword>
<accession>A7E7Y4</accession>
<dbReference type="KEGG" id="ssl:SS1G_01412"/>
<sequence>MVLAADREDFIVPPERFKESPLHRGQVVETSSLSNYEKLMLPSFTRYGNGKGKTSLLALTDEFSPSTASSSQKIPFLRYIKKRALDPYLNLFKHCPWERKVNMDKNKSVLAPSVPCSYQGLARNEKMMVLQYQSKLLRQSAIPWKKVTLWITRIARVGGKASQGIICLLSSSFVEGVVD</sequence>
<gene>
    <name evidence="1" type="ORF">SS1G_01412</name>
</gene>
<dbReference type="AlphaFoldDB" id="A7E7Y4"/>
<dbReference type="HOGENOM" id="CLU_1504318_0_0_1"/>
<name>A7E7Y4_SCLS1</name>
<dbReference type="InParanoid" id="A7E7Y4"/>
<dbReference type="EMBL" id="CH476622">
    <property type="protein sequence ID" value="EDN96486.1"/>
    <property type="molecule type" value="Genomic_DNA"/>
</dbReference>
<dbReference type="GeneID" id="5493870"/>
<proteinExistence type="predicted"/>
<evidence type="ECO:0000313" key="2">
    <source>
        <dbReference type="Proteomes" id="UP000001312"/>
    </source>
</evidence>
<reference evidence="2" key="1">
    <citation type="journal article" date="2011" name="PLoS Genet.">
        <title>Genomic analysis of the necrotrophic fungal pathogens Sclerotinia sclerotiorum and Botrytis cinerea.</title>
        <authorList>
            <person name="Amselem J."/>
            <person name="Cuomo C.A."/>
            <person name="van Kan J.A."/>
            <person name="Viaud M."/>
            <person name="Benito E.P."/>
            <person name="Couloux A."/>
            <person name="Coutinho P.M."/>
            <person name="de Vries R.P."/>
            <person name="Dyer P.S."/>
            <person name="Fillinger S."/>
            <person name="Fournier E."/>
            <person name="Gout L."/>
            <person name="Hahn M."/>
            <person name="Kohn L."/>
            <person name="Lapalu N."/>
            <person name="Plummer K.M."/>
            <person name="Pradier J.M."/>
            <person name="Quevillon E."/>
            <person name="Sharon A."/>
            <person name="Simon A."/>
            <person name="ten Have A."/>
            <person name="Tudzynski B."/>
            <person name="Tudzynski P."/>
            <person name="Wincker P."/>
            <person name="Andrew M."/>
            <person name="Anthouard V."/>
            <person name="Beever R.E."/>
            <person name="Beffa R."/>
            <person name="Benoit I."/>
            <person name="Bouzid O."/>
            <person name="Brault B."/>
            <person name="Chen Z."/>
            <person name="Choquer M."/>
            <person name="Collemare J."/>
            <person name="Cotton P."/>
            <person name="Danchin E.G."/>
            <person name="Da Silva C."/>
            <person name="Gautier A."/>
            <person name="Giraud C."/>
            <person name="Giraud T."/>
            <person name="Gonzalez C."/>
            <person name="Grossetete S."/>
            <person name="Guldener U."/>
            <person name="Henrissat B."/>
            <person name="Howlett B.J."/>
            <person name="Kodira C."/>
            <person name="Kretschmer M."/>
            <person name="Lappartient A."/>
            <person name="Leroch M."/>
            <person name="Levis C."/>
            <person name="Mauceli E."/>
            <person name="Neuveglise C."/>
            <person name="Oeser B."/>
            <person name="Pearson M."/>
            <person name="Poulain J."/>
            <person name="Poussereau N."/>
            <person name="Quesneville H."/>
            <person name="Rascle C."/>
            <person name="Schumacher J."/>
            <person name="Segurens B."/>
            <person name="Sexton A."/>
            <person name="Silva E."/>
            <person name="Sirven C."/>
            <person name="Soanes D.M."/>
            <person name="Talbot N.J."/>
            <person name="Templeton M."/>
            <person name="Yandava C."/>
            <person name="Yarden O."/>
            <person name="Zeng Q."/>
            <person name="Rollins J.A."/>
            <person name="Lebrun M.H."/>
            <person name="Dickman M."/>
        </authorList>
    </citation>
    <scope>NUCLEOTIDE SEQUENCE [LARGE SCALE GENOMIC DNA]</scope>
    <source>
        <strain evidence="2">ATCC 18683 / 1980 / Ss-1</strain>
    </source>
</reference>